<dbReference type="SUPFAM" id="SSF143422">
    <property type="entry name" value="Transposase IS200-like"/>
    <property type="match status" value="1"/>
</dbReference>
<sequence>MNTNRKTIRLKGYDYSQSGWYFVTVCTENRKRLFGNIINENMVLNECGKMIESIWQSLPKRFPVVLDAFQIMPNHIHMIIHAVGAGFMPARTGGFMPAHGERTTTMMVGAIPMVGMVGATTRVAPTAALGDIIGAFKSLITHEYVMGVKNNGWKPFNQRLFQRNYYEQIIRNEIDLNKIREYIQSNPLMWERDRNNI</sequence>
<name>A0A1J5HID0_9BACT</name>
<feature type="domain" description="Transposase IS200-like" evidence="1">
    <location>
        <begin position="16"/>
        <end position="186"/>
    </location>
</feature>
<dbReference type="Proteomes" id="UP000183758">
    <property type="component" value="Unassembled WGS sequence"/>
</dbReference>
<organism evidence="2 3">
    <name type="scientific">Candidatus Roizmanbacteria bacterium CG2_30_33_16</name>
    <dbReference type="NCBI Taxonomy" id="1805340"/>
    <lineage>
        <taxon>Bacteria</taxon>
        <taxon>Candidatus Roizmaniibacteriota</taxon>
    </lineage>
</organism>
<dbReference type="Gene3D" id="3.30.70.1290">
    <property type="entry name" value="Transposase IS200-like"/>
    <property type="match status" value="1"/>
</dbReference>
<dbReference type="GO" id="GO:0006313">
    <property type="term" value="P:DNA transposition"/>
    <property type="evidence" value="ECO:0007669"/>
    <property type="project" value="InterPro"/>
</dbReference>
<dbReference type="PANTHER" id="PTHR36966:SF1">
    <property type="entry name" value="REP-ASSOCIATED TYROSINE TRANSPOSASE"/>
    <property type="match status" value="1"/>
</dbReference>
<protein>
    <recommendedName>
        <fullName evidence="1">Transposase IS200-like domain-containing protein</fullName>
    </recommendedName>
</protein>
<dbReference type="InterPro" id="IPR052715">
    <property type="entry name" value="RAYT_transposase"/>
</dbReference>
<reference evidence="2 3" key="1">
    <citation type="journal article" date="2016" name="Environ. Microbiol.">
        <title>Genomic resolution of a cold subsurface aquifer community provides metabolic insights for novel microbes adapted to high CO concentrations.</title>
        <authorList>
            <person name="Probst A.J."/>
            <person name="Castelle C.J."/>
            <person name="Singh A."/>
            <person name="Brown C.T."/>
            <person name="Anantharaman K."/>
            <person name="Sharon I."/>
            <person name="Hug L.A."/>
            <person name="Burstein D."/>
            <person name="Emerson J.B."/>
            <person name="Thomas B.C."/>
            <person name="Banfield J.F."/>
        </authorList>
    </citation>
    <scope>NUCLEOTIDE SEQUENCE [LARGE SCALE GENOMIC DNA]</scope>
    <source>
        <strain evidence="2">CG2_30_33_16</strain>
    </source>
</reference>
<dbReference type="SMART" id="SM01321">
    <property type="entry name" value="Y1_Tnp"/>
    <property type="match status" value="1"/>
</dbReference>
<accession>A0A1J5HID0</accession>
<gene>
    <name evidence="2" type="ORF">AUK04_01805</name>
</gene>
<dbReference type="GO" id="GO:0004803">
    <property type="term" value="F:transposase activity"/>
    <property type="evidence" value="ECO:0007669"/>
    <property type="project" value="InterPro"/>
</dbReference>
<dbReference type="InterPro" id="IPR036515">
    <property type="entry name" value="Transposase_17_sf"/>
</dbReference>
<dbReference type="PANTHER" id="PTHR36966">
    <property type="entry name" value="REP-ASSOCIATED TYROSINE TRANSPOSASE"/>
    <property type="match status" value="1"/>
</dbReference>
<proteinExistence type="predicted"/>
<dbReference type="AlphaFoldDB" id="A0A1J5HID0"/>
<dbReference type="InterPro" id="IPR002686">
    <property type="entry name" value="Transposase_17"/>
</dbReference>
<comment type="caution">
    <text evidence="2">The sequence shown here is derived from an EMBL/GenBank/DDBJ whole genome shotgun (WGS) entry which is preliminary data.</text>
</comment>
<evidence type="ECO:0000259" key="1">
    <source>
        <dbReference type="SMART" id="SM01321"/>
    </source>
</evidence>
<dbReference type="GO" id="GO:0043565">
    <property type="term" value="F:sequence-specific DNA binding"/>
    <property type="evidence" value="ECO:0007669"/>
    <property type="project" value="TreeGrafter"/>
</dbReference>
<evidence type="ECO:0000313" key="2">
    <source>
        <dbReference type="EMBL" id="OIP84981.1"/>
    </source>
</evidence>
<evidence type="ECO:0000313" key="3">
    <source>
        <dbReference type="Proteomes" id="UP000183758"/>
    </source>
</evidence>
<dbReference type="EMBL" id="MNZM01000042">
    <property type="protein sequence ID" value="OIP84981.1"/>
    <property type="molecule type" value="Genomic_DNA"/>
</dbReference>